<dbReference type="CDD" id="cd07209">
    <property type="entry name" value="Pat_hypo_Ecoli_Z1214_like"/>
    <property type="match status" value="1"/>
</dbReference>
<dbReference type="PANTHER" id="PTHR14226:SF29">
    <property type="entry name" value="NEUROPATHY TARGET ESTERASE SWS"/>
    <property type="match status" value="1"/>
</dbReference>
<evidence type="ECO:0000313" key="7">
    <source>
        <dbReference type="Proteomes" id="UP000017747"/>
    </source>
</evidence>
<dbReference type="AlphaFoldDB" id="V7I909"/>
<keyword evidence="2 4" id="KW-0442">Lipid degradation</keyword>
<dbReference type="RefSeq" id="WP_023387529.1">
    <property type="nucleotide sequence ID" value="NZ_AXUN02000068.1"/>
</dbReference>
<feature type="short sequence motif" description="DGA/G" evidence="4">
    <location>
        <begin position="158"/>
        <end position="160"/>
    </location>
</feature>
<proteinExistence type="predicted"/>
<dbReference type="InterPro" id="IPR016035">
    <property type="entry name" value="Acyl_Trfase/lysoPLipase"/>
</dbReference>
<evidence type="ECO:0000256" key="1">
    <source>
        <dbReference type="ARBA" id="ARBA00022801"/>
    </source>
</evidence>
<keyword evidence="3 4" id="KW-0443">Lipid metabolism</keyword>
<dbReference type="GO" id="GO:0016787">
    <property type="term" value="F:hydrolase activity"/>
    <property type="evidence" value="ECO:0007669"/>
    <property type="project" value="UniProtKB-UniRule"/>
</dbReference>
<dbReference type="InterPro" id="IPR002641">
    <property type="entry name" value="PNPLA_dom"/>
</dbReference>
<evidence type="ECO:0000256" key="3">
    <source>
        <dbReference type="ARBA" id="ARBA00023098"/>
    </source>
</evidence>
<evidence type="ECO:0000259" key="5">
    <source>
        <dbReference type="PROSITE" id="PS51635"/>
    </source>
</evidence>
<dbReference type="Pfam" id="PF01734">
    <property type="entry name" value="Patatin"/>
    <property type="match status" value="1"/>
</dbReference>
<name>V7I909_9CLOT</name>
<evidence type="ECO:0000256" key="2">
    <source>
        <dbReference type="ARBA" id="ARBA00022963"/>
    </source>
</evidence>
<dbReference type="Gene3D" id="3.40.1090.10">
    <property type="entry name" value="Cytosolic phospholipase A2 catalytic domain"/>
    <property type="match status" value="2"/>
</dbReference>
<dbReference type="eggNOG" id="COG1752">
    <property type="taxonomic scope" value="Bacteria"/>
</dbReference>
<protein>
    <submittedName>
        <fullName evidence="6">Patatin</fullName>
    </submittedName>
</protein>
<feature type="active site" description="Proton acceptor" evidence="4">
    <location>
        <position position="158"/>
    </location>
</feature>
<gene>
    <name evidence="6" type="ORF">T472_0205000</name>
</gene>
<feature type="short sequence motif" description="GXSXG" evidence="4">
    <location>
        <begin position="35"/>
        <end position="39"/>
    </location>
</feature>
<dbReference type="STRING" id="994573.T472_0205000"/>
<accession>V7I909</accession>
<sequence>MYGLALGGGGARGAYEAGVLKALEELDIEVGAITGTSIGAINAAGYLSAGLSTVEEVWRLMDRNSIVDLNSESLIESLKNGGFDYEKPFSLIRSYLDEEKIRKNPIDFGIVTVNLTERDPVVLFKEDIPNGKIIDYVLASASHPVLKRFEIDGDKYMDGGLYDNLPIDPLIRKGYRDIIVVDLFAKKKIRNPISTSTIVDITPNEELGPILVPDPAHIEKNMRLGYLDTLKAFGKVFGHRYYFRNTNVSGLLSPPSATEIRRFENLSAPLLSERVFEPYMESLSHRYSITLSSLEVVSEILEISNLDIFEEPFELLQIVMDKVNEIAADIRKEHWKKRILLSELNDRQILMLSLSNPKLVVGNLFIRAINERSTDLSP</sequence>
<dbReference type="PROSITE" id="PS51635">
    <property type="entry name" value="PNPLA"/>
    <property type="match status" value="1"/>
</dbReference>
<feature type="domain" description="PNPLA" evidence="5">
    <location>
        <begin position="4"/>
        <end position="171"/>
    </location>
</feature>
<comment type="caution">
    <text evidence="6">The sequence shown here is derived from an EMBL/GenBank/DDBJ whole genome shotgun (WGS) entry which is preliminary data.</text>
</comment>
<feature type="short sequence motif" description="GXGXXG" evidence="4">
    <location>
        <begin position="8"/>
        <end position="13"/>
    </location>
</feature>
<organism evidence="6 7">
    <name type="scientific">Youngiibacter fragilis 232.1</name>
    <dbReference type="NCBI Taxonomy" id="994573"/>
    <lineage>
        <taxon>Bacteria</taxon>
        <taxon>Bacillati</taxon>
        <taxon>Bacillota</taxon>
        <taxon>Clostridia</taxon>
        <taxon>Eubacteriales</taxon>
        <taxon>Clostridiaceae</taxon>
        <taxon>Youngiibacter</taxon>
    </lineage>
</organism>
<dbReference type="GO" id="GO:0016042">
    <property type="term" value="P:lipid catabolic process"/>
    <property type="evidence" value="ECO:0007669"/>
    <property type="project" value="UniProtKB-UniRule"/>
</dbReference>
<dbReference type="SUPFAM" id="SSF52151">
    <property type="entry name" value="FabD/lysophospholipase-like"/>
    <property type="match status" value="1"/>
</dbReference>
<evidence type="ECO:0000313" key="6">
    <source>
        <dbReference type="EMBL" id="ETA81756.1"/>
    </source>
</evidence>
<keyword evidence="7" id="KW-1185">Reference proteome</keyword>
<dbReference type="PANTHER" id="PTHR14226">
    <property type="entry name" value="NEUROPATHY TARGET ESTERASE/SWISS CHEESE D.MELANOGASTER"/>
    <property type="match status" value="1"/>
</dbReference>
<dbReference type="InterPro" id="IPR050301">
    <property type="entry name" value="NTE"/>
</dbReference>
<evidence type="ECO:0000256" key="4">
    <source>
        <dbReference type="PROSITE-ProRule" id="PRU01161"/>
    </source>
</evidence>
<dbReference type="EMBL" id="AXUN02000068">
    <property type="protein sequence ID" value="ETA81756.1"/>
    <property type="molecule type" value="Genomic_DNA"/>
</dbReference>
<dbReference type="OrthoDB" id="9770965at2"/>
<feature type="active site" description="Nucleophile" evidence="4">
    <location>
        <position position="37"/>
    </location>
</feature>
<reference evidence="6 7" key="1">
    <citation type="journal article" date="2014" name="Genome Announc.">
        <title>Genome Sequence of Youngiibacter fragilis, the Type Strain of the Genus Youngiibacter.</title>
        <authorList>
            <person name="Wawrik C.B."/>
            <person name="Callaghan A.V."/>
            <person name="Stamps B.W."/>
            <person name="Wawrik B."/>
        </authorList>
    </citation>
    <scope>NUCLEOTIDE SEQUENCE [LARGE SCALE GENOMIC DNA]</scope>
    <source>
        <strain evidence="6 7">232.1</strain>
    </source>
</reference>
<keyword evidence="1 4" id="KW-0378">Hydrolase</keyword>
<dbReference type="Proteomes" id="UP000017747">
    <property type="component" value="Unassembled WGS sequence"/>
</dbReference>